<dbReference type="Gene3D" id="3.30.565.10">
    <property type="entry name" value="Histidine kinase-like ATPase, C-terminal domain"/>
    <property type="match status" value="1"/>
</dbReference>
<dbReference type="InterPro" id="IPR036097">
    <property type="entry name" value="HisK_dim/P_sf"/>
</dbReference>
<gene>
    <name evidence="17" type="ORF">FK220_003400</name>
</gene>
<dbReference type="InterPro" id="IPR005467">
    <property type="entry name" value="His_kinase_dom"/>
</dbReference>
<dbReference type="SMART" id="SM00448">
    <property type="entry name" value="REC"/>
    <property type="match status" value="1"/>
</dbReference>
<keyword evidence="6" id="KW-0418">Kinase</keyword>
<evidence type="ECO:0000256" key="1">
    <source>
        <dbReference type="ARBA" id="ARBA00000085"/>
    </source>
</evidence>
<dbReference type="EC" id="2.7.13.3" evidence="2"/>
<keyword evidence="18" id="KW-1185">Reference proteome</keyword>
<evidence type="ECO:0000256" key="4">
    <source>
        <dbReference type="ARBA" id="ARBA00022679"/>
    </source>
</evidence>
<dbReference type="Proteomes" id="UP000707206">
    <property type="component" value="Unassembled WGS sequence"/>
</dbReference>
<keyword evidence="9" id="KW-0805">Transcription regulation</keyword>
<organism evidence="17 18">
    <name type="scientific">Pelagihabitans pacificus</name>
    <dbReference type="NCBI Taxonomy" id="2696054"/>
    <lineage>
        <taxon>Bacteria</taxon>
        <taxon>Pseudomonadati</taxon>
        <taxon>Bacteroidota</taxon>
        <taxon>Flavobacteriia</taxon>
        <taxon>Flavobacteriales</taxon>
        <taxon>Flavobacteriaceae</taxon>
        <taxon>Pelagihabitans</taxon>
    </lineage>
</organism>
<dbReference type="SUPFAM" id="SSF55874">
    <property type="entry name" value="ATPase domain of HSP90 chaperone/DNA topoisomerase II/histidine kinase"/>
    <property type="match status" value="1"/>
</dbReference>
<dbReference type="Pfam" id="PF02518">
    <property type="entry name" value="HATPase_c"/>
    <property type="match status" value="1"/>
</dbReference>
<evidence type="ECO:0000256" key="9">
    <source>
        <dbReference type="ARBA" id="ARBA00023015"/>
    </source>
</evidence>
<keyword evidence="5" id="KW-0547">Nucleotide-binding</keyword>
<dbReference type="AlphaFoldDB" id="A0A967ARX6"/>
<dbReference type="FunFam" id="3.30.565.10:FF:000037">
    <property type="entry name" value="Hybrid sensor histidine kinase/response regulator"/>
    <property type="match status" value="1"/>
</dbReference>
<dbReference type="CDD" id="cd00075">
    <property type="entry name" value="HATPase"/>
    <property type="match status" value="1"/>
</dbReference>
<evidence type="ECO:0000313" key="17">
    <source>
        <dbReference type="EMBL" id="NHF58370.1"/>
    </source>
</evidence>
<dbReference type="Gene3D" id="3.40.50.2300">
    <property type="match status" value="1"/>
</dbReference>
<feature type="domain" description="Histidine kinase" evidence="15">
    <location>
        <begin position="444"/>
        <end position="664"/>
    </location>
</feature>
<dbReference type="SMART" id="SM00342">
    <property type="entry name" value="HTH_ARAC"/>
    <property type="match status" value="1"/>
</dbReference>
<dbReference type="InterPro" id="IPR011006">
    <property type="entry name" value="CheY-like_superfamily"/>
</dbReference>
<dbReference type="Gene3D" id="1.10.10.60">
    <property type="entry name" value="Homeodomain-like"/>
    <property type="match status" value="1"/>
</dbReference>
<accession>A0A967ARX6</accession>
<dbReference type="Pfam" id="PF07695">
    <property type="entry name" value="7TMR-DISM_7TM"/>
    <property type="match status" value="1"/>
</dbReference>
<keyword evidence="13" id="KW-0472">Membrane</keyword>
<dbReference type="InterPro" id="IPR004358">
    <property type="entry name" value="Sig_transdc_His_kin-like_C"/>
</dbReference>
<dbReference type="InterPro" id="IPR036890">
    <property type="entry name" value="HATPase_C_sf"/>
</dbReference>
<evidence type="ECO:0000259" key="16">
    <source>
        <dbReference type="PROSITE" id="PS50110"/>
    </source>
</evidence>
<dbReference type="PROSITE" id="PS50110">
    <property type="entry name" value="RESPONSE_REGULATORY"/>
    <property type="match status" value="1"/>
</dbReference>
<dbReference type="InterPro" id="IPR011623">
    <property type="entry name" value="7TMR_DISM_rcpt_extracell_dom1"/>
</dbReference>
<evidence type="ECO:0000259" key="14">
    <source>
        <dbReference type="PROSITE" id="PS01124"/>
    </source>
</evidence>
<feature type="modified residue" description="4-aspartylphosphate" evidence="11">
    <location>
        <position position="755"/>
    </location>
</feature>
<dbReference type="GO" id="GO:0043565">
    <property type="term" value="F:sequence-specific DNA binding"/>
    <property type="evidence" value="ECO:0007669"/>
    <property type="project" value="InterPro"/>
</dbReference>
<proteinExistence type="predicted"/>
<feature type="domain" description="HTH araC/xylS-type" evidence="14">
    <location>
        <begin position="854"/>
        <end position="953"/>
    </location>
</feature>
<dbReference type="Gene3D" id="1.10.287.130">
    <property type="match status" value="1"/>
</dbReference>
<keyword evidence="13" id="KW-0812">Transmembrane</keyword>
<protein>
    <recommendedName>
        <fullName evidence="2">histidine kinase</fullName>
        <ecNumber evidence="2">2.7.13.3</ecNumber>
    </recommendedName>
</protein>
<comment type="catalytic activity">
    <reaction evidence="1">
        <text>ATP + protein L-histidine = ADP + protein N-phospho-L-histidine.</text>
        <dbReference type="EC" id="2.7.13.3"/>
    </reaction>
</comment>
<dbReference type="Pfam" id="PF00512">
    <property type="entry name" value="HisKA"/>
    <property type="match status" value="1"/>
</dbReference>
<evidence type="ECO:0000256" key="12">
    <source>
        <dbReference type="SAM" id="MobiDB-lite"/>
    </source>
</evidence>
<feature type="transmembrane region" description="Helical" evidence="13">
    <location>
        <begin position="203"/>
        <end position="223"/>
    </location>
</feature>
<evidence type="ECO:0000313" key="18">
    <source>
        <dbReference type="Proteomes" id="UP000707206"/>
    </source>
</evidence>
<dbReference type="PANTHER" id="PTHR43547">
    <property type="entry name" value="TWO-COMPONENT HISTIDINE KINASE"/>
    <property type="match status" value="1"/>
</dbReference>
<evidence type="ECO:0000256" key="11">
    <source>
        <dbReference type="PROSITE-ProRule" id="PRU00169"/>
    </source>
</evidence>
<dbReference type="Pfam" id="PF12833">
    <property type="entry name" value="HTH_18"/>
    <property type="match status" value="1"/>
</dbReference>
<reference evidence="17" key="2">
    <citation type="submission" date="2020-03" db="EMBL/GenBank/DDBJ databases">
        <title>Flavobacteriaceae bacterium strain TP-CH-4, a member of the family Flavobacteriaceae isolated from a deep-sea seamount.</title>
        <authorList>
            <person name="Zhang D.-C."/>
        </authorList>
    </citation>
    <scope>NUCLEOTIDE SEQUENCE</scope>
    <source>
        <strain evidence="17">TP-CH-4</strain>
    </source>
</reference>
<dbReference type="PRINTS" id="PR00344">
    <property type="entry name" value="BCTRLSENSOR"/>
</dbReference>
<keyword evidence="3 11" id="KW-0597">Phosphoprotein</keyword>
<dbReference type="PANTHER" id="PTHR43547:SF2">
    <property type="entry name" value="HYBRID SIGNAL TRANSDUCTION HISTIDINE KINASE C"/>
    <property type="match status" value="1"/>
</dbReference>
<evidence type="ECO:0000259" key="15">
    <source>
        <dbReference type="PROSITE" id="PS50109"/>
    </source>
</evidence>
<dbReference type="InterPro" id="IPR003661">
    <property type="entry name" value="HisK_dim/P_dom"/>
</dbReference>
<evidence type="ECO:0000256" key="5">
    <source>
        <dbReference type="ARBA" id="ARBA00022741"/>
    </source>
</evidence>
<dbReference type="InterPro" id="IPR009057">
    <property type="entry name" value="Homeodomain-like_sf"/>
</dbReference>
<keyword evidence="13" id="KW-1133">Transmembrane helix</keyword>
<feature type="transmembrane region" description="Helical" evidence="13">
    <location>
        <begin position="355"/>
        <end position="377"/>
    </location>
</feature>
<dbReference type="EMBL" id="VIKU02000001">
    <property type="protein sequence ID" value="NHF58370.1"/>
    <property type="molecule type" value="Genomic_DNA"/>
</dbReference>
<dbReference type="InterPro" id="IPR001789">
    <property type="entry name" value="Sig_transdc_resp-reg_receiver"/>
</dbReference>
<dbReference type="GO" id="GO:0000155">
    <property type="term" value="F:phosphorelay sensor kinase activity"/>
    <property type="evidence" value="ECO:0007669"/>
    <property type="project" value="InterPro"/>
</dbReference>
<keyword evidence="7" id="KW-0067">ATP-binding</keyword>
<comment type="caution">
    <text evidence="17">The sequence shown here is derived from an EMBL/GenBank/DDBJ whole genome shotgun (WGS) entry which is preliminary data.</text>
</comment>
<dbReference type="PROSITE" id="PS50109">
    <property type="entry name" value="HIS_KIN"/>
    <property type="match status" value="1"/>
</dbReference>
<evidence type="ECO:0000256" key="3">
    <source>
        <dbReference type="ARBA" id="ARBA00022553"/>
    </source>
</evidence>
<dbReference type="InterPro" id="IPR003594">
    <property type="entry name" value="HATPase_dom"/>
</dbReference>
<dbReference type="RefSeq" id="WP_152572867.1">
    <property type="nucleotide sequence ID" value="NZ_VIKU02000001.1"/>
</dbReference>
<feature type="transmembrane region" description="Helical" evidence="13">
    <location>
        <begin position="292"/>
        <end position="313"/>
    </location>
</feature>
<keyword evidence="8" id="KW-0902">Two-component regulatory system</keyword>
<dbReference type="CDD" id="cd00082">
    <property type="entry name" value="HisKA"/>
    <property type="match status" value="1"/>
</dbReference>
<evidence type="ECO:0000256" key="8">
    <source>
        <dbReference type="ARBA" id="ARBA00023012"/>
    </source>
</evidence>
<dbReference type="SMART" id="SM00388">
    <property type="entry name" value="HisKA"/>
    <property type="match status" value="1"/>
</dbReference>
<feature type="transmembrane region" description="Helical" evidence="13">
    <location>
        <begin position="230"/>
        <end position="250"/>
    </location>
</feature>
<evidence type="ECO:0000256" key="2">
    <source>
        <dbReference type="ARBA" id="ARBA00012438"/>
    </source>
</evidence>
<dbReference type="GO" id="GO:0005524">
    <property type="term" value="F:ATP binding"/>
    <property type="evidence" value="ECO:0007669"/>
    <property type="project" value="UniProtKB-KW"/>
</dbReference>
<evidence type="ECO:0000256" key="10">
    <source>
        <dbReference type="ARBA" id="ARBA00023163"/>
    </source>
</evidence>
<keyword evidence="10" id="KW-0804">Transcription</keyword>
<feature type="transmembrane region" description="Helical" evidence="13">
    <location>
        <begin position="325"/>
        <end position="346"/>
    </location>
</feature>
<name>A0A967ARX6_9FLAO</name>
<reference evidence="17" key="1">
    <citation type="submission" date="2019-07" db="EMBL/GenBank/DDBJ databases">
        <authorList>
            <person name="De-Chao Zhang Q."/>
        </authorList>
    </citation>
    <scope>NUCLEOTIDE SEQUENCE</scope>
    <source>
        <strain evidence="17">TP-CH-4</strain>
    </source>
</reference>
<dbReference type="InterPro" id="IPR018060">
    <property type="entry name" value="HTH_AraC"/>
</dbReference>
<dbReference type="SUPFAM" id="SSF52172">
    <property type="entry name" value="CheY-like"/>
    <property type="match status" value="1"/>
</dbReference>
<evidence type="ECO:0000256" key="13">
    <source>
        <dbReference type="SAM" id="Phobius"/>
    </source>
</evidence>
<dbReference type="PROSITE" id="PS01124">
    <property type="entry name" value="HTH_ARAC_FAMILY_2"/>
    <property type="match status" value="1"/>
</dbReference>
<dbReference type="CDD" id="cd17574">
    <property type="entry name" value="REC_OmpR"/>
    <property type="match status" value="1"/>
</dbReference>
<evidence type="ECO:0000256" key="7">
    <source>
        <dbReference type="ARBA" id="ARBA00022840"/>
    </source>
</evidence>
<dbReference type="GO" id="GO:0003700">
    <property type="term" value="F:DNA-binding transcription factor activity"/>
    <property type="evidence" value="ECO:0007669"/>
    <property type="project" value="InterPro"/>
</dbReference>
<feature type="transmembrane region" description="Helical" evidence="13">
    <location>
        <begin position="262"/>
        <end position="280"/>
    </location>
</feature>
<feature type="region of interest" description="Disordered" evidence="12">
    <location>
        <begin position="678"/>
        <end position="698"/>
    </location>
</feature>
<dbReference type="SUPFAM" id="SSF46689">
    <property type="entry name" value="Homeodomain-like"/>
    <property type="match status" value="1"/>
</dbReference>
<feature type="domain" description="Response regulatory" evidence="16">
    <location>
        <begin position="707"/>
        <end position="822"/>
    </location>
</feature>
<dbReference type="Pfam" id="PF00072">
    <property type="entry name" value="Response_reg"/>
    <property type="match status" value="1"/>
</dbReference>
<evidence type="ECO:0000256" key="6">
    <source>
        <dbReference type="ARBA" id="ARBA00022777"/>
    </source>
</evidence>
<dbReference type="SUPFAM" id="SSF47384">
    <property type="entry name" value="Homodimeric domain of signal transducing histidine kinase"/>
    <property type="match status" value="1"/>
</dbReference>
<sequence length="955" mass="108722">MRYHYLGFLVLLTWVHHSTMAQEVYELDTLFPVHSLDHVLRVYPDKEGLLSREQILNDTSSAYLKGDELPRNLKVGTVYWGKLTLIARQPLKDWRLHFQDKKIGIPAWGKSNGKGDVYFYVDDKLLFHRKTGVEYDKDARNVQANWVLNQVDLNGIPLNTPVTLVIKVTGNALGHPAYFNLTARNSEQPYYHQIYQFHNSFNIFMFGVAFIIFIYHLLQFFYLKDPVMMWFTIWLGFCMGTFAMTVGLFIGDFTKNRFEVWLLIANGVFYSYWFFGRAFIDSKRKFPKLDKFILGLALLILFEIILVAAYSFVFKPQTFYSGVGIHFNVLQIYTIASLVLSILLVFKKDLFARYFGWGSIIGSTCLLIGTLWAMQIIRPQSKYFVDPFAAGMFLQMVIYSFGMAYRRQTLAKQAEKGRLEAERSKSEMLRIRDLDTMKTRFFTNISHEFRTPLSLIQGPIQQAKRRYSSNGDGAGVALAKSDFEMVLRNTDRLQSLVDELLELSKLEGGQTRLALTFQDILPTIKAIVYSFESMAERENIDMEATFPEGEIKGYFDKAKLEKVIYNLLSNAFKYTSSGGTVKIDTETGEEGFKFTVTDTGKGIPKADIPHVFDRFYRVEGSEEKGSGIGLALTRELVVLHNGTISVESESGKGTIFRMNLPLTLDRLPKTAKVVSDDNKRTVIPDKNNSLKAPQEKLQKQEDTSLPMALIVEDNPDLQSFISNILANSYQLLTAEDGDKGVKLAVEHIPDIILTDVMMPKKDGFELCNILKNDARTSHIPIIMLTAKAGQENKMQGLQQGADAYVTKPFEAEELLVRMQNLLNARKRLWEKLKDTQGILVEDLELTSIDDVFFQKVTAAIDAHLDDDRFSVEILSKSVGFSRSQLHRKLKALLDKTPNQLITEMRLNKANELLKNRACSVSEAAYSVGYGNLSYFTKSFKEKFGIPPSKVASFKK</sequence>
<keyword evidence="4" id="KW-0808">Transferase</keyword>
<dbReference type="SMART" id="SM00387">
    <property type="entry name" value="HATPase_c"/>
    <property type="match status" value="1"/>
</dbReference>